<evidence type="ECO:0000313" key="1">
    <source>
        <dbReference type="EMBL" id="KAK2765776.1"/>
    </source>
</evidence>
<evidence type="ECO:0000313" key="2">
    <source>
        <dbReference type="Proteomes" id="UP001281614"/>
    </source>
</evidence>
<name>A0AAE0D6M9_COLKA</name>
<sequence length="119" mass="13297">MLHCIVNHGHYPTTGRPKLPIDWPGEISPLQTIIWVLRHHDPSWLHRRQPHSSGTCTWGPLSTAPSSPPVSSLRGCWTLACRLSPAGPRTKCSLFAQNHGYHWLSTWHQTHQTLAAAAC</sequence>
<dbReference type="Proteomes" id="UP001281614">
    <property type="component" value="Unassembled WGS sequence"/>
</dbReference>
<keyword evidence="2" id="KW-1185">Reference proteome</keyword>
<accession>A0AAE0D6M9</accession>
<dbReference type="AlphaFoldDB" id="A0AAE0D6M9"/>
<dbReference type="EMBL" id="VYYT01000128">
    <property type="protein sequence ID" value="KAK2765776.1"/>
    <property type="molecule type" value="Genomic_DNA"/>
</dbReference>
<protein>
    <submittedName>
        <fullName evidence="1">Uncharacterized protein</fullName>
    </submittedName>
</protein>
<reference evidence="1" key="1">
    <citation type="submission" date="2023-02" db="EMBL/GenBank/DDBJ databases">
        <title>Colletotrichum kahawae CIFC_Que2 genome sequencing and assembly.</title>
        <authorList>
            <person name="Baroncelli R."/>
        </authorList>
    </citation>
    <scope>NUCLEOTIDE SEQUENCE</scope>
    <source>
        <strain evidence="1">CIFC_Que2</strain>
    </source>
</reference>
<gene>
    <name evidence="1" type="ORF">CKAH01_15580</name>
</gene>
<proteinExistence type="predicted"/>
<comment type="caution">
    <text evidence="1">The sequence shown here is derived from an EMBL/GenBank/DDBJ whole genome shotgun (WGS) entry which is preliminary data.</text>
</comment>
<organism evidence="1 2">
    <name type="scientific">Colletotrichum kahawae</name>
    <name type="common">Coffee berry disease fungus</name>
    <dbReference type="NCBI Taxonomy" id="34407"/>
    <lineage>
        <taxon>Eukaryota</taxon>
        <taxon>Fungi</taxon>
        <taxon>Dikarya</taxon>
        <taxon>Ascomycota</taxon>
        <taxon>Pezizomycotina</taxon>
        <taxon>Sordariomycetes</taxon>
        <taxon>Hypocreomycetidae</taxon>
        <taxon>Glomerellales</taxon>
        <taxon>Glomerellaceae</taxon>
        <taxon>Colletotrichum</taxon>
        <taxon>Colletotrichum gloeosporioides species complex</taxon>
    </lineage>
</organism>